<proteinExistence type="predicted"/>
<name>A0A9D2LD70_9MICO</name>
<dbReference type="Proteomes" id="UP000823823">
    <property type="component" value="Unassembled WGS sequence"/>
</dbReference>
<reference evidence="2" key="1">
    <citation type="journal article" date="2021" name="PeerJ">
        <title>Extensive microbial diversity within the chicken gut microbiome revealed by metagenomics and culture.</title>
        <authorList>
            <person name="Gilroy R."/>
            <person name="Ravi A."/>
            <person name="Getino M."/>
            <person name="Pursley I."/>
            <person name="Horton D.L."/>
            <person name="Alikhan N.F."/>
            <person name="Baker D."/>
            <person name="Gharbi K."/>
            <person name="Hall N."/>
            <person name="Watson M."/>
            <person name="Adriaenssens E.M."/>
            <person name="Foster-Nyarko E."/>
            <person name="Jarju S."/>
            <person name="Secka A."/>
            <person name="Antonio M."/>
            <person name="Oren A."/>
            <person name="Chaudhuri R.R."/>
            <person name="La Ragione R."/>
            <person name="Hildebrand F."/>
            <person name="Pallen M.J."/>
        </authorList>
    </citation>
    <scope>NUCLEOTIDE SEQUENCE</scope>
    <source>
        <strain evidence="2">ChiHjej13B12-24818</strain>
    </source>
</reference>
<evidence type="ECO:0000313" key="2">
    <source>
        <dbReference type="EMBL" id="HJB10502.1"/>
    </source>
</evidence>
<dbReference type="SUPFAM" id="SSF51735">
    <property type="entry name" value="NAD(P)-binding Rossmann-fold domains"/>
    <property type="match status" value="1"/>
</dbReference>
<dbReference type="InterPro" id="IPR001509">
    <property type="entry name" value="Epimerase_deHydtase"/>
</dbReference>
<dbReference type="InterPro" id="IPR036291">
    <property type="entry name" value="NAD(P)-bd_dom_sf"/>
</dbReference>
<reference evidence="2" key="2">
    <citation type="submission" date="2021-04" db="EMBL/GenBank/DDBJ databases">
        <authorList>
            <person name="Gilroy R."/>
        </authorList>
    </citation>
    <scope>NUCLEOTIDE SEQUENCE</scope>
    <source>
        <strain evidence="2">ChiHjej13B12-24818</strain>
    </source>
</reference>
<sequence length="262" mass="28090">MRITLIGGKGGVGSSLVSAWRHDHQLTVLDRRTEPTRGVRDLVGEVEDPEALAEALEGAEAVVDLAALLPQGSEAEQLPGTARAIEVNVGAVLLALRLARHAGARSFVHISSLSVFDRYGFEPIPAGARPDATRLYVLTKRLAENALRMSVDGDAPTAEEGPITATSLRLAYPTTAADWPRWTDPVHPEREAQLPHLDDGTPHPCLHPADVESAVMKALRRTRGGAYEAIAITAAPQAIDDDTAARLLDWRPGHWGEGDAHT</sequence>
<dbReference type="EMBL" id="DWZH01000060">
    <property type="protein sequence ID" value="HJB10502.1"/>
    <property type="molecule type" value="Genomic_DNA"/>
</dbReference>
<feature type="domain" description="NAD-dependent epimerase/dehydratase" evidence="1">
    <location>
        <begin position="3"/>
        <end position="150"/>
    </location>
</feature>
<accession>A0A9D2LD70</accession>
<organism evidence="2 3">
    <name type="scientific">Candidatus Brachybacterium merdavium</name>
    <dbReference type="NCBI Taxonomy" id="2838513"/>
    <lineage>
        <taxon>Bacteria</taxon>
        <taxon>Bacillati</taxon>
        <taxon>Actinomycetota</taxon>
        <taxon>Actinomycetes</taxon>
        <taxon>Micrococcales</taxon>
        <taxon>Dermabacteraceae</taxon>
        <taxon>Brachybacterium</taxon>
    </lineage>
</organism>
<protein>
    <submittedName>
        <fullName evidence="2">NAD(P)-dependent oxidoreductase</fullName>
    </submittedName>
</protein>
<comment type="caution">
    <text evidence="2">The sequence shown here is derived from an EMBL/GenBank/DDBJ whole genome shotgun (WGS) entry which is preliminary data.</text>
</comment>
<gene>
    <name evidence="2" type="ORF">H9786_08220</name>
</gene>
<dbReference type="Pfam" id="PF01370">
    <property type="entry name" value="Epimerase"/>
    <property type="match status" value="1"/>
</dbReference>
<evidence type="ECO:0000259" key="1">
    <source>
        <dbReference type="Pfam" id="PF01370"/>
    </source>
</evidence>
<dbReference type="Gene3D" id="3.40.50.720">
    <property type="entry name" value="NAD(P)-binding Rossmann-like Domain"/>
    <property type="match status" value="1"/>
</dbReference>
<evidence type="ECO:0000313" key="3">
    <source>
        <dbReference type="Proteomes" id="UP000823823"/>
    </source>
</evidence>
<dbReference type="AlphaFoldDB" id="A0A9D2LD70"/>